<evidence type="ECO:0000313" key="1">
    <source>
        <dbReference type="EMBL" id="KKM07128.1"/>
    </source>
</evidence>
<comment type="caution">
    <text evidence="1">The sequence shown here is derived from an EMBL/GenBank/DDBJ whole genome shotgun (WGS) entry which is preliminary data.</text>
</comment>
<protein>
    <submittedName>
        <fullName evidence="1">Uncharacterized protein</fullName>
    </submittedName>
</protein>
<proteinExistence type="predicted"/>
<gene>
    <name evidence="1" type="ORF">LCGC14_1737070</name>
</gene>
<feature type="non-terminal residue" evidence="1">
    <location>
        <position position="1"/>
    </location>
</feature>
<name>A0A0F9K7G8_9ZZZZ</name>
<organism evidence="1">
    <name type="scientific">marine sediment metagenome</name>
    <dbReference type="NCBI Taxonomy" id="412755"/>
    <lineage>
        <taxon>unclassified sequences</taxon>
        <taxon>metagenomes</taxon>
        <taxon>ecological metagenomes</taxon>
    </lineage>
</organism>
<reference evidence="1" key="1">
    <citation type="journal article" date="2015" name="Nature">
        <title>Complex archaea that bridge the gap between prokaryotes and eukaryotes.</title>
        <authorList>
            <person name="Spang A."/>
            <person name="Saw J.H."/>
            <person name="Jorgensen S.L."/>
            <person name="Zaremba-Niedzwiedzka K."/>
            <person name="Martijn J."/>
            <person name="Lind A.E."/>
            <person name="van Eijk R."/>
            <person name="Schleper C."/>
            <person name="Guy L."/>
            <person name="Ettema T.J."/>
        </authorList>
    </citation>
    <scope>NUCLEOTIDE SEQUENCE</scope>
</reference>
<sequence length="33" mass="3878">QLGNIQKQLYNVEGAIMFIDLEIKKMEEPKKID</sequence>
<accession>A0A0F9K7G8</accession>
<dbReference type="EMBL" id="LAZR01015839">
    <property type="protein sequence ID" value="KKM07128.1"/>
    <property type="molecule type" value="Genomic_DNA"/>
</dbReference>
<dbReference type="AlphaFoldDB" id="A0A0F9K7G8"/>